<accession>A0A1K2BM30</accession>
<dbReference type="EMBL" id="FPJO01000009">
    <property type="protein sequence ID" value="SFX99831.1"/>
    <property type="molecule type" value="Genomic_DNA"/>
</dbReference>
<feature type="region of interest" description="Disordered" evidence="1">
    <location>
        <begin position="95"/>
        <end position="135"/>
    </location>
</feature>
<dbReference type="AlphaFoldDB" id="A0A1K2BM30"/>
<protein>
    <submittedName>
        <fullName evidence="2">Uncharacterized protein</fullName>
    </submittedName>
</protein>
<organism evidence="2 3">
    <name type="scientific">Streptomyces atratus</name>
    <dbReference type="NCBI Taxonomy" id="1893"/>
    <lineage>
        <taxon>Bacteria</taxon>
        <taxon>Bacillati</taxon>
        <taxon>Actinomycetota</taxon>
        <taxon>Actinomycetes</taxon>
        <taxon>Kitasatosporales</taxon>
        <taxon>Streptomycetaceae</taxon>
        <taxon>Streptomyces</taxon>
    </lineage>
</organism>
<sequence>MTTFDDLPPVLYSAHRGGAGESPENSWRHSARPRRGLIAFAPMAGCGYETAPPGRGGRESAVAPCRSGCCDDIRPDRTFPLHQQPLILRLTLRRQRAGRPQRSDVRVHRGGGAHRGGRRKLDRHRNRLRRGTDNGANRVEDERVAWQPCTVMAHAAGLDAQPLLEHALNRTGHVPWCGVAAGSCSLPWVVSNLSRCPSRQVVMAWPSCAPGREAVREEGDPWAVCGPTAIGRCGCGTSLPYRLTPREEWPSTTTT</sequence>
<reference evidence="2 3" key="1">
    <citation type="submission" date="2016-11" db="EMBL/GenBank/DDBJ databases">
        <authorList>
            <person name="Jaros S."/>
            <person name="Januszkiewicz K."/>
            <person name="Wedrychowicz H."/>
        </authorList>
    </citation>
    <scope>NUCLEOTIDE SEQUENCE [LARGE SCALE GENOMIC DNA]</scope>
    <source>
        <strain evidence="2 3">OK807</strain>
    </source>
</reference>
<evidence type="ECO:0000256" key="1">
    <source>
        <dbReference type="SAM" id="MobiDB-lite"/>
    </source>
</evidence>
<evidence type="ECO:0000313" key="2">
    <source>
        <dbReference type="EMBL" id="SFX99831.1"/>
    </source>
</evidence>
<proteinExistence type="predicted"/>
<evidence type="ECO:0000313" key="3">
    <source>
        <dbReference type="Proteomes" id="UP000181909"/>
    </source>
</evidence>
<feature type="compositionally biased region" description="Basic residues" evidence="1">
    <location>
        <begin position="108"/>
        <end position="129"/>
    </location>
</feature>
<feature type="region of interest" description="Disordered" evidence="1">
    <location>
        <begin position="1"/>
        <end position="30"/>
    </location>
</feature>
<gene>
    <name evidence="2" type="ORF">SAMN02787144_100941</name>
</gene>
<dbReference type="Proteomes" id="UP000181909">
    <property type="component" value="Unassembled WGS sequence"/>
</dbReference>
<name>A0A1K2BM30_STRAR</name>